<reference evidence="1 3" key="2">
    <citation type="journal article" date="2014" name="BMC Genomics">
        <title>An improved genome release (version Mt4.0) for the model legume Medicago truncatula.</title>
        <authorList>
            <person name="Tang H."/>
            <person name="Krishnakumar V."/>
            <person name="Bidwell S."/>
            <person name="Rosen B."/>
            <person name="Chan A."/>
            <person name="Zhou S."/>
            <person name="Gentzbittel L."/>
            <person name="Childs K.L."/>
            <person name="Yandell M."/>
            <person name="Gundlach H."/>
            <person name="Mayer K.F."/>
            <person name="Schwartz D.C."/>
            <person name="Town C.D."/>
        </authorList>
    </citation>
    <scope>GENOME REANNOTATION</scope>
    <source>
        <strain evidence="2 3">cv. Jemalong A17</strain>
    </source>
</reference>
<dbReference type="Proteomes" id="UP000002051">
    <property type="component" value="Chromosome 8"/>
</dbReference>
<dbReference type="EnsemblPlants" id="AET02776">
    <property type="protein sequence ID" value="AET02776"/>
    <property type="gene ID" value="MTR_8g052040"/>
</dbReference>
<evidence type="ECO:0000313" key="1">
    <source>
        <dbReference type="EMBL" id="AET02776.1"/>
    </source>
</evidence>
<accession>G7L9B7</accession>
<sequence>MKLVNDDGLRTMFLIFGKYNTKGPIKLDASLVKSIEQILKSLIRPMNYEKIRALLEGLDEDISLADP</sequence>
<organism evidence="1 3">
    <name type="scientific">Medicago truncatula</name>
    <name type="common">Barrel medic</name>
    <name type="synonym">Medicago tribuloides</name>
    <dbReference type="NCBI Taxonomy" id="3880"/>
    <lineage>
        <taxon>Eukaryota</taxon>
        <taxon>Viridiplantae</taxon>
        <taxon>Streptophyta</taxon>
        <taxon>Embryophyta</taxon>
        <taxon>Tracheophyta</taxon>
        <taxon>Spermatophyta</taxon>
        <taxon>Magnoliopsida</taxon>
        <taxon>eudicotyledons</taxon>
        <taxon>Gunneridae</taxon>
        <taxon>Pentapetalae</taxon>
        <taxon>rosids</taxon>
        <taxon>fabids</taxon>
        <taxon>Fabales</taxon>
        <taxon>Fabaceae</taxon>
        <taxon>Papilionoideae</taxon>
        <taxon>50 kb inversion clade</taxon>
        <taxon>NPAAA clade</taxon>
        <taxon>Hologalegina</taxon>
        <taxon>IRL clade</taxon>
        <taxon>Trifolieae</taxon>
        <taxon>Medicago</taxon>
    </lineage>
</organism>
<reference evidence="1 3" key="1">
    <citation type="journal article" date="2011" name="Nature">
        <title>The Medicago genome provides insight into the evolution of rhizobial symbioses.</title>
        <authorList>
            <person name="Young N.D."/>
            <person name="Debelle F."/>
            <person name="Oldroyd G.E."/>
            <person name="Geurts R."/>
            <person name="Cannon S.B."/>
            <person name="Udvardi M.K."/>
            <person name="Benedito V.A."/>
            <person name="Mayer K.F."/>
            <person name="Gouzy J."/>
            <person name="Schoof H."/>
            <person name="Van de Peer Y."/>
            <person name="Proost S."/>
            <person name="Cook D.R."/>
            <person name="Meyers B.C."/>
            <person name="Spannagl M."/>
            <person name="Cheung F."/>
            <person name="De Mita S."/>
            <person name="Krishnakumar V."/>
            <person name="Gundlach H."/>
            <person name="Zhou S."/>
            <person name="Mudge J."/>
            <person name="Bharti A.K."/>
            <person name="Murray J.D."/>
            <person name="Naoumkina M.A."/>
            <person name="Rosen B."/>
            <person name="Silverstein K.A."/>
            <person name="Tang H."/>
            <person name="Rombauts S."/>
            <person name="Zhao P.X."/>
            <person name="Zhou P."/>
            <person name="Barbe V."/>
            <person name="Bardou P."/>
            <person name="Bechner M."/>
            <person name="Bellec A."/>
            <person name="Berger A."/>
            <person name="Berges H."/>
            <person name="Bidwell S."/>
            <person name="Bisseling T."/>
            <person name="Choisne N."/>
            <person name="Couloux A."/>
            <person name="Denny R."/>
            <person name="Deshpande S."/>
            <person name="Dai X."/>
            <person name="Doyle J.J."/>
            <person name="Dudez A.M."/>
            <person name="Farmer A.D."/>
            <person name="Fouteau S."/>
            <person name="Franken C."/>
            <person name="Gibelin C."/>
            <person name="Gish J."/>
            <person name="Goldstein S."/>
            <person name="Gonzalez A.J."/>
            <person name="Green P.J."/>
            <person name="Hallab A."/>
            <person name="Hartog M."/>
            <person name="Hua A."/>
            <person name="Humphray S.J."/>
            <person name="Jeong D.H."/>
            <person name="Jing Y."/>
            <person name="Jocker A."/>
            <person name="Kenton S.M."/>
            <person name="Kim D.J."/>
            <person name="Klee K."/>
            <person name="Lai H."/>
            <person name="Lang C."/>
            <person name="Lin S."/>
            <person name="Macmil S.L."/>
            <person name="Magdelenat G."/>
            <person name="Matthews L."/>
            <person name="McCorrison J."/>
            <person name="Monaghan E.L."/>
            <person name="Mun J.H."/>
            <person name="Najar F.Z."/>
            <person name="Nicholson C."/>
            <person name="Noirot C."/>
            <person name="O'Bleness M."/>
            <person name="Paule C.R."/>
            <person name="Poulain J."/>
            <person name="Prion F."/>
            <person name="Qin B."/>
            <person name="Qu C."/>
            <person name="Retzel E.F."/>
            <person name="Riddle C."/>
            <person name="Sallet E."/>
            <person name="Samain S."/>
            <person name="Samson N."/>
            <person name="Sanders I."/>
            <person name="Saurat O."/>
            <person name="Scarpelli C."/>
            <person name="Schiex T."/>
            <person name="Segurens B."/>
            <person name="Severin A.J."/>
            <person name="Sherrier D.J."/>
            <person name="Shi R."/>
            <person name="Sims S."/>
            <person name="Singer S.R."/>
            <person name="Sinharoy S."/>
            <person name="Sterck L."/>
            <person name="Viollet A."/>
            <person name="Wang B.B."/>
            <person name="Wang K."/>
            <person name="Wang M."/>
            <person name="Wang X."/>
            <person name="Warfsmann J."/>
            <person name="Weissenbach J."/>
            <person name="White D.D."/>
            <person name="White J.D."/>
            <person name="Wiley G.B."/>
            <person name="Wincker P."/>
            <person name="Xing Y."/>
            <person name="Yang L."/>
            <person name="Yao Z."/>
            <person name="Ying F."/>
            <person name="Zhai J."/>
            <person name="Zhou L."/>
            <person name="Zuber A."/>
            <person name="Denarie J."/>
            <person name="Dixon R.A."/>
            <person name="May G.D."/>
            <person name="Schwartz D.C."/>
            <person name="Rogers J."/>
            <person name="Quetier F."/>
            <person name="Town C.D."/>
            <person name="Roe B.A."/>
        </authorList>
    </citation>
    <scope>NUCLEOTIDE SEQUENCE [LARGE SCALE GENOMIC DNA]</scope>
    <source>
        <strain evidence="1">A17</strain>
        <strain evidence="2 3">cv. Jemalong A17</strain>
    </source>
</reference>
<protein>
    <submittedName>
        <fullName evidence="1 2">Uncharacterized protein</fullName>
    </submittedName>
</protein>
<name>G7L9B7_MEDTR</name>
<dbReference type="HOGENOM" id="CLU_199307_0_0_1"/>
<dbReference type="AlphaFoldDB" id="G7L9B7"/>
<evidence type="ECO:0000313" key="2">
    <source>
        <dbReference type="EnsemblPlants" id="AET02776"/>
    </source>
</evidence>
<evidence type="ECO:0000313" key="3">
    <source>
        <dbReference type="Proteomes" id="UP000002051"/>
    </source>
</evidence>
<reference evidence="2" key="3">
    <citation type="submission" date="2015-04" db="UniProtKB">
        <authorList>
            <consortium name="EnsemblPlants"/>
        </authorList>
    </citation>
    <scope>IDENTIFICATION</scope>
    <source>
        <strain evidence="2">cv. Jemalong A17</strain>
    </source>
</reference>
<dbReference type="EMBL" id="CM001224">
    <property type="protein sequence ID" value="AET02776.1"/>
    <property type="molecule type" value="Genomic_DNA"/>
</dbReference>
<dbReference type="PaxDb" id="3880-AET02776"/>
<keyword evidence="3" id="KW-1185">Reference proteome</keyword>
<gene>
    <name evidence="1" type="ordered locus">MTR_8g052040</name>
</gene>
<proteinExistence type="predicted"/>
<dbReference type="STRING" id="3880.G7L9B7"/>